<feature type="compositionally biased region" description="Pro residues" evidence="1">
    <location>
        <begin position="294"/>
        <end position="305"/>
    </location>
</feature>
<dbReference type="AlphaFoldDB" id="A0AAN6MN15"/>
<reference evidence="2" key="2">
    <citation type="submission" date="2023-05" db="EMBL/GenBank/DDBJ databases">
        <authorList>
            <consortium name="Lawrence Berkeley National Laboratory"/>
            <person name="Steindorff A."/>
            <person name="Hensen N."/>
            <person name="Bonometti L."/>
            <person name="Westerberg I."/>
            <person name="Brannstrom I.O."/>
            <person name="Guillou S."/>
            <person name="Cros-Aarteil S."/>
            <person name="Calhoun S."/>
            <person name="Haridas S."/>
            <person name="Kuo A."/>
            <person name="Mondo S."/>
            <person name="Pangilinan J."/>
            <person name="Riley R."/>
            <person name="Labutti K."/>
            <person name="Andreopoulos B."/>
            <person name="Lipzen A."/>
            <person name="Chen C."/>
            <person name="Yanf M."/>
            <person name="Daum C."/>
            <person name="Ng V."/>
            <person name="Clum A."/>
            <person name="Ohm R."/>
            <person name="Martin F."/>
            <person name="Silar P."/>
            <person name="Natvig D."/>
            <person name="Lalanne C."/>
            <person name="Gautier V."/>
            <person name="Ament-Velasquez S.L."/>
            <person name="Kruys A."/>
            <person name="Hutchinson M.I."/>
            <person name="Powell A.J."/>
            <person name="Barry K."/>
            <person name="Miller A.N."/>
            <person name="Grigoriev I.V."/>
            <person name="Debuchy R."/>
            <person name="Gladieux P."/>
            <person name="Thoren M.H."/>
            <person name="Johannesson H."/>
        </authorList>
    </citation>
    <scope>NUCLEOTIDE SEQUENCE</scope>
    <source>
        <strain evidence="2">CBS 103.79</strain>
    </source>
</reference>
<feature type="region of interest" description="Disordered" evidence="1">
    <location>
        <begin position="265"/>
        <end position="305"/>
    </location>
</feature>
<protein>
    <submittedName>
        <fullName evidence="2">Uncharacterized protein</fullName>
    </submittedName>
</protein>
<organism evidence="2 3">
    <name type="scientific">Staphylotrichum tortipilum</name>
    <dbReference type="NCBI Taxonomy" id="2831512"/>
    <lineage>
        <taxon>Eukaryota</taxon>
        <taxon>Fungi</taxon>
        <taxon>Dikarya</taxon>
        <taxon>Ascomycota</taxon>
        <taxon>Pezizomycotina</taxon>
        <taxon>Sordariomycetes</taxon>
        <taxon>Sordariomycetidae</taxon>
        <taxon>Sordariales</taxon>
        <taxon>Chaetomiaceae</taxon>
        <taxon>Staphylotrichum</taxon>
    </lineage>
</organism>
<feature type="compositionally biased region" description="Low complexity" evidence="1">
    <location>
        <begin position="239"/>
        <end position="251"/>
    </location>
</feature>
<feature type="compositionally biased region" description="Basic residues" evidence="1">
    <location>
        <begin position="225"/>
        <end position="235"/>
    </location>
</feature>
<proteinExistence type="predicted"/>
<accession>A0AAN6MN15</accession>
<feature type="region of interest" description="Disordered" evidence="1">
    <location>
        <begin position="218"/>
        <end position="251"/>
    </location>
</feature>
<keyword evidence="3" id="KW-1185">Reference proteome</keyword>
<dbReference type="EMBL" id="MU855459">
    <property type="protein sequence ID" value="KAK3903253.1"/>
    <property type="molecule type" value="Genomic_DNA"/>
</dbReference>
<feature type="compositionally biased region" description="Basic and acidic residues" evidence="1">
    <location>
        <begin position="273"/>
        <end position="283"/>
    </location>
</feature>
<name>A0AAN6MN15_9PEZI</name>
<evidence type="ECO:0000256" key="1">
    <source>
        <dbReference type="SAM" id="MobiDB-lite"/>
    </source>
</evidence>
<evidence type="ECO:0000313" key="3">
    <source>
        <dbReference type="Proteomes" id="UP001303889"/>
    </source>
</evidence>
<dbReference type="Proteomes" id="UP001303889">
    <property type="component" value="Unassembled WGS sequence"/>
</dbReference>
<gene>
    <name evidence="2" type="ORF">C8A05DRAFT_43465</name>
</gene>
<evidence type="ECO:0000313" key="2">
    <source>
        <dbReference type="EMBL" id="KAK3903253.1"/>
    </source>
</evidence>
<reference evidence="2" key="1">
    <citation type="journal article" date="2023" name="Mol. Phylogenet. Evol.">
        <title>Genome-scale phylogeny and comparative genomics of the fungal order Sordariales.</title>
        <authorList>
            <person name="Hensen N."/>
            <person name="Bonometti L."/>
            <person name="Westerberg I."/>
            <person name="Brannstrom I.O."/>
            <person name="Guillou S."/>
            <person name="Cros-Aarteil S."/>
            <person name="Calhoun S."/>
            <person name="Haridas S."/>
            <person name="Kuo A."/>
            <person name="Mondo S."/>
            <person name="Pangilinan J."/>
            <person name="Riley R."/>
            <person name="LaButti K."/>
            <person name="Andreopoulos B."/>
            <person name="Lipzen A."/>
            <person name="Chen C."/>
            <person name="Yan M."/>
            <person name="Daum C."/>
            <person name="Ng V."/>
            <person name="Clum A."/>
            <person name="Steindorff A."/>
            <person name="Ohm R.A."/>
            <person name="Martin F."/>
            <person name="Silar P."/>
            <person name="Natvig D.O."/>
            <person name="Lalanne C."/>
            <person name="Gautier V."/>
            <person name="Ament-Velasquez S.L."/>
            <person name="Kruys A."/>
            <person name="Hutchinson M.I."/>
            <person name="Powell A.J."/>
            <person name="Barry K."/>
            <person name="Miller A.N."/>
            <person name="Grigoriev I.V."/>
            <person name="Debuchy R."/>
            <person name="Gladieux P."/>
            <person name="Hiltunen Thoren M."/>
            <person name="Johannesson H."/>
        </authorList>
    </citation>
    <scope>NUCLEOTIDE SEQUENCE</scope>
    <source>
        <strain evidence="2">CBS 103.79</strain>
    </source>
</reference>
<comment type="caution">
    <text evidence="2">The sequence shown here is derived from an EMBL/GenBank/DDBJ whole genome shotgun (WGS) entry which is preliminary data.</text>
</comment>
<sequence length="305" mass="33381">MFDWGSNLGLNIDRSAPADGKPSSTPACENCNSKHWTRCFYPCGHCGAPNPHDIAKRSRPDDIDHHDKHTSKVTCDLHLYRDPHLAPDCPVAPRNRCKCIAFPTLHTAAQCAVPCRRGCGNPAPPGSLQHRNAMTCRARCCMCGLRGHSGRECRLTRCRCGGAHLGQDCGWNPTCRVQGCNRFLCGVHCRECGTTEKPFVGWRCRGCLRFEGAVAEGGEAEGEKRGRRRRRRKGRIGNQGEVEGVGVPGQPVEVETVTAEAPVVSVVPLATSRETEPERESARQHSLFGDPRTKNPPPPPPRAGR</sequence>